<dbReference type="AlphaFoldDB" id="Q9UFA8"/>
<accession>Q9UFA8</accession>
<reference evidence="3" key="3">
    <citation type="submission" date="2005-07" db="EMBL/GenBank/DDBJ databases">
        <authorList>
            <person name="Mural R.J."/>
            <person name="Istrail S."/>
            <person name="Sutton G."/>
            <person name="Florea L."/>
            <person name="Halpern A.L."/>
            <person name="Mobarry C.M."/>
            <person name="Lippert R."/>
            <person name="Walenz B."/>
            <person name="Shatkay H."/>
            <person name="Dew I."/>
            <person name="Miller J.R."/>
            <person name="Flanigan M.J."/>
            <person name="Edwards N.J."/>
            <person name="Bolanos R."/>
            <person name="Fasulo D."/>
            <person name="Halldorsson B.V."/>
            <person name="Hannenhalli S."/>
            <person name="Turner R."/>
            <person name="Yooseph S."/>
            <person name="Lu F."/>
            <person name="Nusskern D.R."/>
            <person name="Shue B.C."/>
            <person name="Zheng X.H."/>
            <person name="Zhong F."/>
            <person name="Delcher A.L."/>
            <person name="Huson D.H."/>
            <person name="Kravitz S.A."/>
            <person name="Mouchard L."/>
            <person name="Reinert K."/>
            <person name="Remington K.A."/>
            <person name="Clark A.G."/>
            <person name="Waterman M.S."/>
            <person name="Eichler E.E."/>
            <person name="Adams M.D."/>
            <person name="Hunkapiller M.W."/>
            <person name="Myers E.W."/>
            <person name="Venter J.C."/>
        </authorList>
    </citation>
    <scope>NUCLEOTIDE SEQUENCE</scope>
</reference>
<organism evidence="2">
    <name type="scientific">Homo sapiens</name>
    <name type="common">Human</name>
    <dbReference type="NCBI Taxonomy" id="9606"/>
    <lineage>
        <taxon>Eukaryota</taxon>
        <taxon>Metazoa</taxon>
        <taxon>Chordata</taxon>
        <taxon>Craniata</taxon>
        <taxon>Vertebrata</taxon>
        <taxon>Euteleostomi</taxon>
        <taxon>Mammalia</taxon>
        <taxon>Eutheria</taxon>
        <taxon>Euarchontoglires</taxon>
        <taxon>Primates</taxon>
        <taxon>Haplorrhini</taxon>
        <taxon>Catarrhini</taxon>
        <taxon>Hominidae</taxon>
        <taxon>Homo</taxon>
    </lineage>
</organism>
<evidence type="ECO:0000256" key="1">
    <source>
        <dbReference type="SAM" id="MobiDB-lite"/>
    </source>
</evidence>
<feature type="region of interest" description="Disordered" evidence="1">
    <location>
        <begin position="66"/>
        <end position="98"/>
    </location>
</feature>
<sequence>MDNVLILQMRKLRYRKVSYRTLATVLLISQPREFSSLSSPSLFMEILSSCSDCDEIQFMEDGSWCPMKPKKEASEASSTAQSRGEIHQRIRRRSKLLT</sequence>
<evidence type="ECO:0000313" key="2">
    <source>
        <dbReference type="EMBL" id="CAB61357.2"/>
    </source>
</evidence>
<evidence type="ECO:0000313" key="3">
    <source>
        <dbReference type="EMBL" id="EAW71430.1"/>
    </source>
</evidence>
<dbReference type="EMBL" id="CH471244">
    <property type="protein sequence ID" value="EAW71430.1"/>
    <property type="molecule type" value="Genomic_DNA"/>
</dbReference>
<dbReference type="PIR" id="T42676">
    <property type="entry name" value="T42676"/>
</dbReference>
<reference evidence="2" key="2">
    <citation type="submission" date="2005-01" db="EMBL/GenBank/DDBJ databases">
        <authorList>
            <consortium name="The German cDNA Consortium"/>
            <person name="Bloecker H."/>
            <person name="Boecher M."/>
            <person name="Brandt P."/>
            <person name="Mewes H.W."/>
            <person name="Weil B."/>
            <person name="Amid C."/>
            <person name="Osanger A."/>
            <person name="Fobo G."/>
            <person name="Han M."/>
            <person name="Wiemann S."/>
        </authorList>
    </citation>
    <scope>NUCLEOTIDE SEQUENCE</scope>
    <source>
        <tissue evidence="2">Testis</tissue>
    </source>
</reference>
<proteinExistence type="evidence at transcript level"/>
<protein>
    <submittedName>
        <fullName evidence="3">Protein inhibitor of activated STAT, 3, isoform CRA_b</fullName>
    </submittedName>
</protein>
<feature type="compositionally biased region" description="Basic residues" evidence="1">
    <location>
        <begin position="89"/>
        <end position="98"/>
    </location>
</feature>
<dbReference type="EMBL" id="AL133016">
    <property type="protein sequence ID" value="CAB61357.2"/>
    <property type="molecule type" value="mRNA"/>
</dbReference>
<name>Q9UFA8_HUMAN</name>
<dbReference type="ChiTaRS" id="PIAS3">
    <property type="organism name" value="human"/>
</dbReference>
<gene>
    <name evidence="2" type="primary">DKFZp434O0617</name>
    <name evidence="3" type="synonym">PIAS3</name>
    <name evidence="3" type="ORF">hCG_37029</name>
</gene>
<reference evidence="3" key="1">
    <citation type="journal article" date="2001" name="Science">
        <title>The sequence of the human genome.</title>
        <authorList>
            <person name="Venter J.C."/>
            <person name="Adams M.D."/>
            <person name="Myers E.W."/>
            <person name="Li P.W."/>
            <person name="Mural R.J."/>
            <person name="Sutton G.G."/>
            <person name="Smith H.O."/>
            <person name="Yandell M."/>
            <person name="Evans C.A."/>
            <person name="Holt R.A."/>
            <person name="Gocayne J.D."/>
            <person name="Amanatides P."/>
            <person name="Ballew R.M."/>
            <person name="Huson D.H."/>
            <person name="Wortman J.R."/>
            <person name="Zhang Q."/>
            <person name="Kodira C.D."/>
            <person name="Zheng X.H."/>
            <person name="Chen L."/>
            <person name="Skupski M."/>
            <person name="Subramanian G."/>
            <person name="Thomas P.D."/>
            <person name="Zhang J."/>
            <person name="Gabor Miklos G.L."/>
            <person name="Nelson C."/>
            <person name="Broder S."/>
            <person name="Clark A.G."/>
            <person name="Nadeau J."/>
            <person name="McKusick V.A."/>
            <person name="Zinder N."/>
            <person name="Levine A.J."/>
            <person name="Roberts R.J."/>
            <person name="Simon M."/>
            <person name="Slayman C."/>
            <person name="Hunkapiller M."/>
            <person name="Bolanos R."/>
            <person name="Delcher A."/>
            <person name="Dew I."/>
            <person name="Fasulo D."/>
            <person name="Flanigan M."/>
            <person name="Florea L."/>
            <person name="Halpern A."/>
            <person name="Hannenhalli S."/>
            <person name="Kravitz S."/>
            <person name="Levy S."/>
            <person name="Mobarry C."/>
            <person name="Reinert K."/>
            <person name="Remington K."/>
            <person name="Abu-Threideh J."/>
            <person name="Beasley E."/>
            <person name="Biddick K."/>
            <person name="Bonazzi V."/>
            <person name="Brandon R."/>
            <person name="Cargill M."/>
            <person name="Chandramouliswaran I."/>
            <person name="Charlab R."/>
            <person name="Chaturvedi K."/>
            <person name="Deng Z."/>
            <person name="Di Francesco V."/>
            <person name="Dunn P."/>
            <person name="Eilbeck K."/>
            <person name="Evangelista C."/>
            <person name="Gabrielian A.E."/>
            <person name="Gan W."/>
            <person name="Ge W."/>
            <person name="Gong F."/>
            <person name="Gu Z."/>
            <person name="Guan P."/>
            <person name="Heiman T.J."/>
            <person name="Higgins M.E."/>
            <person name="Ji R.R."/>
            <person name="Ke Z."/>
            <person name="Ketchum K.A."/>
            <person name="Lai Z."/>
            <person name="Lei Y."/>
            <person name="Li Z."/>
            <person name="Li J."/>
            <person name="Liang Y."/>
            <person name="Lin X."/>
            <person name="Lu F."/>
            <person name="Merkulov G.V."/>
            <person name="Milshina N."/>
            <person name="Moore H.M."/>
            <person name="Naik A.K."/>
            <person name="Narayan V.A."/>
            <person name="Neelam B."/>
            <person name="Nusskern D."/>
            <person name="Rusch D.B."/>
            <person name="Salzberg S."/>
            <person name="Shao W."/>
            <person name="Shue B."/>
            <person name="Sun J."/>
            <person name="Wang Z."/>
            <person name="Wang A."/>
            <person name="Wang X."/>
            <person name="Wang J."/>
            <person name="Wei M."/>
            <person name="Wides R."/>
            <person name="Xiao C."/>
            <person name="Yan C."/>
            <person name="Yao A."/>
            <person name="Ye J."/>
            <person name="Zhan M."/>
            <person name="Zhang W."/>
            <person name="Zhang H."/>
            <person name="Zhao Q."/>
            <person name="Zheng L."/>
            <person name="Zhong F."/>
            <person name="Zhong W."/>
            <person name="Zhu S."/>
            <person name="Zhao S."/>
            <person name="Gilbert D."/>
            <person name="Baumhueter S."/>
            <person name="Spier G."/>
            <person name="Carter C."/>
            <person name="Cravchik A."/>
            <person name="Woodage T."/>
            <person name="Ali F."/>
            <person name="An H."/>
            <person name="Awe A."/>
            <person name="Baldwin D."/>
            <person name="Baden H."/>
            <person name="Barnstead M."/>
            <person name="Barrow I."/>
            <person name="Beeson K."/>
            <person name="Busam D."/>
            <person name="Carver A."/>
            <person name="Center A."/>
            <person name="Cheng M.L."/>
            <person name="Curry L."/>
            <person name="Danaher S."/>
            <person name="Davenport L."/>
            <person name="Desilets R."/>
            <person name="Dietz S."/>
            <person name="Dodson K."/>
            <person name="Doup L."/>
            <person name="Ferriera S."/>
            <person name="Garg N."/>
            <person name="Gluecksmann A."/>
            <person name="Hart B."/>
            <person name="Haynes J."/>
            <person name="Haynes C."/>
            <person name="Heiner C."/>
            <person name="Hladun S."/>
            <person name="Hostin D."/>
            <person name="Houck J."/>
            <person name="Howland T."/>
            <person name="Ibegwam C."/>
            <person name="Johnson J."/>
            <person name="Kalush F."/>
            <person name="Kline L."/>
            <person name="Koduru S."/>
            <person name="Love A."/>
            <person name="Mann F."/>
            <person name="May D."/>
            <person name="McCawley S."/>
            <person name="McIntosh T."/>
            <person name="McMullen I."/>
            <person name="Moy M."/>
            <person name="Moy L."/>
            <person name="Murphy B."/>
            <person name="Nelson K."/>
            <person name="Pfannkoch C."/>
            <person name="Pratts E."/>
            <person name="Puri V."/>
            <person name="Qureshi H."/>
            <person name="Reardon M."/>
            <person name="Rodriguez R."/>
            <person name="Rogers Y.H."/>
            <person name="Romblad D."/>
            <person name="Ruhfel B."/>
            <person name="Scott R."/>
            <person name="Sitter C."/>
            <person name="Smallwood M."/>
            <person name="Stewart E."/>
            <person name="Strong R."/>
            <person name="Suh E."/>
            <person name="Thomas R."/>
            <person name="Tint N.N."/>
            <person name="Tse S."/>
            <person name="Vech C."/>
            <person name="Wang G."/>
            <person name="Wetter J."/>
            <person name="Williams S."/>
            <person name="Williams M."/>
            <person name="Windsor S."/>
            <person name="Winn-Deen E."/>
            <person name="Wolfe K."/>
            <person name="Zaveri J."/>
            <person name="Zaveri K."/>
            <person name="Abril J.F."/>
            <person name="Guigo R."/>
            <person name="Campbell M.J."/>
            <person name="Sjolander K.V."/>
            <person name="Karlak B."/>
            <person name="Kejariwal A."/>
            <person name="Mi H."/>
            <person name="Lazareva B."/>
            <person name="Hatton T."/>
            <person name="Narechania A."/>
            <person name="Diemer K."/>
            <person name="Muruganujan A."/>
            <person name="Guo N."/>
            <person name="Sato S."/>
            <person name="Bafna V."/>
            <person name="Istrail S."/>
            <person name="Lippert R."/>
            <person name="Schwartz R."/>
            <person name="Walenz B."/>
            <person name="Yooseph S."/>
            <person name="Allen D."/>
            <person name="Basu A."/>
            <person name="Baxendale J."/>
            <person name="Blick L."/>
            <person name="Caminha M."/>
            <person name="Carnes-Stine J."/>
            <person name="Caulk P."/>
            <person name="Chiang Y.H."/>
            <person name="Coyne M."/>
            <person name="Dahlke C."/>
            <person name="Mays A."/>
            <person name="Dombroski M."/>
            <person name="Donnelly M."/>
            <person name="Ely D."/>
            <person name="Esparham S."/>
            <person name="Fosler C."/>
            <person name="Gire H."/>
            <person name="Glanowski S."/>
            <person name="Glasser K."/>
            <person name="Glodek A."/>
            <person name="Gorokhov M."/>
            <person name="Graham K."/>
            <person name="Gropman B."/>
            <person name="Harris M."/>
            <person name="Heil J."/>
            <person name="Henderson S."/>
            <person name="Hoover J."/>
            <person name="Jennings D."/>
            <person name="Jordan C."/>
            <person name="Jordan J."/>
            <person name="Kasha J."/>
            <person name="Kagan L."/>
            <person name="Kraft C."/>
            <person name="Levitsky A."/>
            <person name="Lewis M."/>
            <person name="Liu X."/>
            <person name="Lopez J."/>
            <person name="Ma D."/>
            <person name="Majoros W."/>
            <person name="McDaniel J."/>
            <person name="Murphy S."/>
            <person name="Newman M."/>
            <person name="Nguyen T."/>
            <person name="Nguyen N."/>
            <person name="Nodell M."/>
            <person name="Pan S."/>
            <person name="Peck J."/>
            <person name="Peterson M."/>
            <person name="Rowe W."/>
            <person name="Sanders R."/>
            <person name="Scott J."/>
            <person name="Simpson M."/>
            <person name="Smith T."/>
            <person name="Sprague A."/>
            <person name="Stockwell T."/>
            <person name="Turner R."/>
            <person name="Venter E."/>
            <person name="Wang M."/>
            <person name="Wen M."/>
            <person name="Wu D."/>
            <person name="Wu M."/>
            <person name="Xia A."/>
            <person name="Zandieh A."/>
            <person name="Zhu X."/>
        </authorList>
    </citation>
    <scope>NUCLEOTIDE SEQUENCE</scope>
</reference>